<comment type="caution">
    <text evidence="2">The sequence shown here is derived from an EMBL/GenBank/DDBJ whole genome shotgun (WGS) entry which is preliminary data.</text>
</comment>
<keyword evidence="1" id="KW-1133">Transmembrane helix</keyword>
<feature type="transmembrane region" description="Helical" evidence="1">
    <location>
        <begin position="6"/>
        <end position="31"/>
    </location>
</feature>
<reference evidence="2" key="1">
    <citation type="submission" date="2021-02" db="EMBL/GenBank/DDBJ databases">
        <title>Metagenome-assembled genomes from human diarrheal sample B26.</title>
        <authorList>
            <person name="Ateba T.P."/>
            <person name="Alayande K.A."/>
            <person name="Mwanza M."/>
        </authorList>
    </citation>
    <scope>NUCLEOTIDE SEQUENCE</scope>
    <source>
        <strain evidence="2">06WH</strain>
    </source>
</reference>
<sequence length="317" mass="37308">MSHETLTFVVLWIVNALIALIYLLIGALVYVPACDLKQEQGEEVQYDNRRAFLIRFIVMVLCPVVGPAFFLCSYLLFKTVFRQAVDLEDVVFGKERVRTHLKADEERERNIAPLEEALAVSDKRNLRMLMLNVIRGDLQKSLESITMALNSEDSETSHYAASVLCDELNKFRSQVQKMYTGMQQEGEEETDYEKMMLDYMNRVLSQKVFTTLEQTKYVKMLEEATESLYRKNRERIFVKQYEGLCLRLLELKKFPETEKWCRRLVQQHGNTLEAYTCQLKLYFTMGEREKFFQVMQELKQSDVIIDNETLELIRIFS</sequence>
<dbReference type="RefSeq" id="WP_117801626.1">
    <property type="nucleotide sequence ID" value="NZ_JAAITZ010000023.1"/>
</dbReference>
<evidence type="ECO:0000313" key="3">
    <source>
        <dbReference type="Proteomes" id="UP000737612"/>
    </source>
</evidence>
<organism evidence="2 3">
    <name type="scientific">Fusicatenibacter saccharivorans</name>
    <dbReference type="NCBI Taxonomy" id="1150298"/>
    <lineage>
        <taxon>Bacteria</taxon>
        <taxon>Bacillati</taxon>
        <taxon>Bacillota</taxon>
        <taxon>Clostridia</taxon>
        <taxon>Lachnospirales</taxon>
        <taxon>Lachnospiraceae</taxon>
        <taxon>Fusicatenibacter</taxon>
    </lineage>
</organism>
<evidence type="ECO:0000313" key="2">
    <source>
        <dbReference type="EMBL" id="MBN2954105.1"/>
    </source>
</evidence>
<dbReference type="EMBL" id="JAFHBD010000057">
    <property type="protein sequence ID" value="MBN2954105.1"/>
    <property type="molecule type" value="Genomic_DNA"/>
</dbReference>
<name>A0A938ZEQ5_9FIRM</name>
<keyword evidence="1" id="KW-0812">Transmembrane</keyword>
<dbReference type="InterPro" id="IPR011990">
    <property type="entry name" value="TPR-like_helical_dom_sf"/>
</dbReference>
<gene>
    <name evidence="2" type="ORF">JTJ23_11075</name>
</gene>
<evidence type="ECO:0000256" key="1">
    <source>
        <dbReference type="SAM" id="Phobius"/>
    </source>
</evidence>
<protein>
    <submittedName>
        <fullName evidence="2">Uncharacterized protein</fullName>
    </submittedName>
</protein>
<keyword evidence="1" id="KW-0472">Membrane</keyword>
<feature type="transmembrane region" description="Helical" evidence="1">
    <location>
        <begin position="52"/>
        <end position="77"/>
    </location>
</feature>
<proteinExistence type="predicted"/>
<dbReference type="Gene3D" id="1.25.40.10">
    <property type="entry name" value="Tetratricopeptide repeat domain"/>
    <property type="match status" value="1"/>
</dbReference>
<dbReference type="AlphaFoldDB" id="A0A938ZEQ5"/>
<accession>A0A938ZEQ5</accession>
<dbReference type="Proteomes" id="UP000737612">
    <property type="component" value="Unassembled WGS sequence"/>
</dbReference>